<organism evidence="1 2">
    <name type="scientific">Cupriavidus taiwanensis</name>
    <dbReference type="NCBI Taxonomy" id="164546"/>
    <lineage>
        <taxon>Bacteria</taxon>
        <taxon>Pseudomonadati</taxon>
        <taxon>Pseudomonadota</taxon>
        <taxon>Betaproteobacteria</taxon>
        <taxon>Burkholderiales</taxon>
        <taxon>Burkholderiaceae</taxon>
        <taxon>Cupriavidus</taxon>
    </lineage>
</organism>
<dbReference type="AlphaFoldDB" id="A0A375JE88"/>
<proteinExistence type="predicted"/>
<gene>
    <name evidence="1" type="ORF">CBM2634_U420006</name>
</gene>
<reference evidence="1 2" key="1">
    <citation type="submission" date="2018-01" db="EMBL/GenBank/DDBJ databases">
        <authorList>
            <person name="Gaut B.S."/>
            <person name="Morton B.R."/>
            <person name="Clegg M.T."/>
            <person name="Duvall M.R."/>
        </authorList>
    </citation>
    <scope>NUCLEOTIDE SEQUENCE [LARGE SCALE GENOMIC DNA]</scope>
    <source>
        <strain evidence="1">Cupriavidus taiwanensis cmp 52</strain>
    </source>
</reference>
<protein>
    <submittedName>
        <fullName evidence="1">Uncharacterized protein</fullName>
    </submittedName>
</protein>
<accession>A0A375JE88</accession>
<dbReference type="EMBL" id="OVTA01000108">
    <property type="protein sequence ID" value="SPS02891.1"/>
    <property type="molecule type" value="Genomic_DNA"/>
</dbReference>
<dbReference type="Proteomes" id="UP000256805">
    <property type="component" value="Unassembled WGS sequence"/>
</dbReference>
<evidence type="ECO:0000313" key="1">
    <source>
        <dbReference type="EMBL" id="SPS02891.1"/>
    </source>
</evidence>
<name>A0A375JE88_9BURK</name>
<evidence type="ECO:0000313" key="2">
    <source>
        <dbReference type="Proteomes" id="UP000256805"/>
    </source>
</evidence>
<sequence>MLIPPSDWESARGRCLSLLGLPATAEPLIERLTENRKASLAALEEARKAGRVTIGDLSVFLCARRFWNLLASGGGKSLAIQNSKLVQGGLKAANKTYNSRFELV</sequence>